<dbReference type="GO" id="GO:0018493">
    <property type="term" value="F:formylmethanofuran dehydrogenase activity"/>
    <property type="evidence" value="ECO:0007669"/>
    <property type="project" value="UniProtKB-EC"/>
</dbReference>
<accession>A0ABU0J1A1</accession>
<dbReference type="EMBL" id="JAUSVX010000001">
    <property type="protein sequence ID" value="MDQ0467099.1"/>
    <property type="molecule type" value="Genomic_DNA"/>
</dbReference>
<protein>
    <submittedName>
        <fullName evidence="1">Formylmethanofuran dehydrogenase subunit B</fullName>
        <ecNumber evidence="1">1.2.7.12</ecNumber>
    </submittedName>
</protein>
<gene>
    <name evidence="1" type="ORF">QO011_000094</name>
</gene>
<proteinExistence type="predicted"/>
<evidence type="ECO:0000313" key="2">
    <source>
        <dbReference type="Proteomes" id="UP001242480"/>
    </source>
</evidence>
<organism evidence="1 2">
    <name type="scientific">Labrys wisconsinensis</name>
    <dbReference type="NCBI Taxonomy" id="425677"/>
    <lineage>
        <taxon>Bacteria</taxon>
        <taxon>Pseudomonadati</taxon>
        <taxon>Pseudomonadota</taxon>
        <taxon>Alphaproteobacteria</taxon>
        <taxon>Hyphomicrobiales</taxon>
        <taxon>Xanthobacteraceae</taxon>
        <taxon>Labrys</taxon>
    </lineage>
</organism>
<dbReference type="Proteomes" id="UP001242480">
    <property type="component" value="Unassembled WGS sequence"/>
</dbReference>
<sequence>MPAWIEGRSVSREEATAAAGRLLAGARHAIVGGLAGDVDAIRAACRLAFRLGASLDANGSEGLYAELSVLAGSGVMATTPSEARARADLVLAVGTVAARSPALAALAAGEPHRGDGSRRRRLIVVAEQPGPAAKSGRDLHVPPVAGSLAATLGLIRAIAGGRLAADGRSPELAELGAQLAGAAFGVAVYDPGELGDLAVDLLQGMVKELNVTTRFTTLSLAQAGRAALQVGAWTTGDGPRTGLARFYPEHDPWRFDAARLIAAGEADAGLWVGPLAPLPWPGRLPAAALLSGAAGGEAAIVIDVARPGEDAAGTLWDEERGTLAYRPALRPGTAPTAAAVLAAIEAALPPQVASC</sequence>
<dbReference type="EC" id="1.2.7.12" evidence="1"/>
<name>A0ABU0J1A1_9HYPH</name>
<dbReference type="RefSeq" id="WP_307266321.1">
    <property type="nucleotide sequence ID" value="NZ_JAUSVX010000001.1"/>
</dbReference>
<keyword evidence="2" id="KW-1185">Reference proteome</keyword>
<reference evidence="1 2" key="1">
    <citation type="submission" date="2023-07" db="EMBL/GenBank/DDBJ databases">
        <title>Genomic Encyclopedia of Type Strains, Phase IV (KMG-IV): sequencing the most valuable type-strain genomes for metagenomic binning, comparative biology and taxonomic classification.</title>
        <authorList>
            <person name="Goeker M."/>
        </authorList>
    </citation>
    <scope>NUCLEOTIDE SEQUENCE [LARGE SCALE GENOMIC DNA]</scope>
    <source>
        <strain evidence="1 2">DSM 19619</strain>
    </source>
</reference>
<comment type="caution">
    <text evidence="1">The sequence shown here is derived from an EMBL/GenBank/DDBJ whole genome shotgun (WGS) entry which is preliminary data.</text>
</comment>
<evidence type="ECO:0000313" key="1">
    <source>
        <dbReference type="EMBL" id="MDQ0467099.1"/>
    </source>
</evidence>
<keyword evidence="1" id="KW-0560">Oxidoreductase</keyword>